<accession>A0A0A8ZWT8</accession>
<dbReference type="AlphaFoldDB" id="A0A0A8ZWT8"/>
<reference evidence="1" key="2">
    <citation type="journal article" date="2015" name="Data Brief">
        <title>Shoot transcriptome of the giant reed, Arundo donax.</title>
        <authorList>
            <person name="Barrero R.A."/>
            <person name="Guerrero F.D."/>
            <person name="Moolhuijzen P."/>
            <person name="Goolsby J.A."/>
            <person name="Tidwell J."/>
            <person name="Bellgard S.E."/>
            <person name="Bellgard M.I."/>
        </authorList>
    </citation>
    <scope>NUCLEOTIDE SEQUENCE</scope>
    <source>
        <tissue evidence="1">Shoot tissue taken approximately 20 cm above the soil surface</tissue>
    </source>
</reference>
<dbReference type="EMBL" id="GBRH01255717">
    <property type="protein sequence ID" value="JAD42178.1"/>
    <property type="molecule type" value="Transcribed_RNA"/>
</dbReference>
<sequence>MLRRSEGRILRCYSFLLKSGQWLNFWLGSIYTSLLTP</sequence>
<name>A0A0A8ZWT8_ARUDO</name>
<organism evidence="1">
    <name type="scientific">Arundo donax</name>
    <name type="common">Giant reed</name>
    <name type="synonym">Donax arundinaceus</name>
    <dbReference type="NCBI Taxonomy" id="35708"/>
    <lineage>
        <taxon>Eukaryota</taxon>
        <taxon>Viridiplantae</taxon>
        <taxon>Streptophyta</taxon>
        <taxon>Embryophyta</taxon>
        <taxon>Tracheophyta</taxon>
        <taxon>Spermatophyta</taxon>
        <taxon>Magnoliopsida</taxon>
        <taxon>Liliopsida</taxon>
        <taxon>Poales</taxon>
        <taxon>Poaceae</taxon>
        <taxon>PACMAD clade</taxon>
        <taxon>Arundinoideae</taxon>
        <taxon>Arundineae</taxon>
        <taxon>Arundo</taxon>
    </lineage>
</organism>
<protein>
    <submittedName>
        <fullName evidence="1">Uncharacterized protein</fullName>
    </submittedName>
</protein>
<reference evidence="1" key="1">
    <citation type="submission" date="2014-09" db="EMBL/GenBank/DDBJ databases">
        <authorList>
            <person name="Magalhaes I.L.F."/>
            <person name="Oliveira U."/>
            <person name="Santos F.R."/>
            <person name="Vidigal T.H.D.A."/>
            <person name="Brescovit A.D."/>
            <person name="Santos A.J."/>
        </authorList>
    </citation>
    <scope>NUCLEOTIDE SEQUENCE</scope>
    <source>
        <tissue evidence="1">Shoot tissue taken approximately 20 cm above the soil surface</tissue>
    </source>
</reference>
<evidence type="ECO:0000313" key="1">
    <source>
        <dbReference type="EMBL" id="JAD42178.1"/>
    </source>
</evidence>
<proteinExistence type="predicted"/>